<keyword evidence="3" id="KW-0119">Carbohydrate metabolism</keyword>
<name>A0A2R4P0N3_9BACT</name>
<dbReference type="GO" id="GO:0050661">
    <property type="term" value="F:NADP binding"/>
    <property type="evidence" value="ECO:0007669"/>
    <property type="project" value="InterPro"/>
</dbReference>
<proteinExistence type="predicted"/>
<dbReference type="GO" id="GO:0005975">
    <property type="term" value="P:carbohydrate metabolic process"/>
    <property type="evidence" value="ECO:0007669"/>
    <property type="project" value="InterPro"/>
</dbReference>
<dbReference type="NCBIfam" id="TIGR02197">
    <property type="entry name" value="heptose_epim"/>
    <property type="match status" value="1"/>
</dbReference>
<dbReference type="InterPro" id="IPR036291">
    <property type="entry name" value="NAD(P)-bd_dom_sf"/>
</dbReference>
<keyword evidence="1" id="KW-0521">NADP</keyword>
<reference evidence="5 6" key="1">
    <citation type="journal article" date="2018" name="Emerg. Microbes Infect.">
        <title>Genomic analysis of oral Campylobacter concisus strains identified a potential bacterial molecular marker associated with active Crohn's disease.</title>
        <authorList>
            <person name="Liu F."/>
            <person name="Ma R."/>
            <person name="Tay C.Y.A."/>
            <person name="Octavia S."/>
            <person name="Lan R."/>
            <person name="Chung H.K.L."/>
            <person name="Riordan S.M."/>
            <person name="Grimm M.C."/>
            <person name="Leong R.W."/>
            <person name="Tanaka M.M."/>
            <person name="Connor S."/>
            <person name="Zhang L."/>
        </authorList>
    </citation>
    <scope>NUCLEOTIDE SEQUENCE [LARGE SCALE GENOMIC DNA]</scope>
    <source>
        <strain evidence="5 6">P2CDO4</strain>
    </source>
</reference>
<keyword evidence="2 5" id="KW-0413">Isomerase</keyword>
<dbReference type="Gene3D" id="3.40.50.720">
    <property type="entry name" value="NAD(P)-binding Rossmann-like Domain"/>
    <property type="match status" value="1"/>
</dbReference>
<dbReference type="SUPFAM" id="SSF51735">
    <property type="entry name" value="NAD(P)-binding Rossmann-fold domains"/>
    <property type="match status" value="1"/>
</dbReference>
<dbReference type="PANTHER" id="PTHR43103:SF3">
    <property type="entry name" value="ADP-L-GLYCERO-D-MANNO-HEPTOSE-6-EPIMERASE"/>
    <property type="match status" value="1"/>
</dbReference>
<dbReference type="InterPro" id="IPR001509">
    <property type="entry name" value="Epimerase_deHydtase"/>
</dbReference>
<dbReference type="PANTHER" id="PTHR43103">
    <property type="entry name" value="NUCLEOSIDE-DIPHOSPHATE-SUGAR EPIMERASE"/>
    <property type="match status" value="1"/>
</dbReference>
<dbReference type="Gene3D" id="3.90.25.10">
    <property type="entry name" value="UDP-galactose 4-epimerase, domain 1"/>
    <property type="match status" value="1"/>
</dbReference>
<dbReference type="EMBL" id="CP021642">
    <property type="protein sequence ID" value="AVX44247.1"/>
    <property type="molecule type" value="Genomic_DNA"/>
</dbReference>
<gene>
    <name evidence="5" type="ORF">CCS77_1186</name>
</gene>
<organism evidence="5 6">
    <name type="scientific">Campylobacter concisus</name>
    <dbReference type="NCBI Taxonomy" id="199"/>
    <lineage>
        <taxon>Bacteria</taxon>
        <taxon>Pseudomonadati</taxon>
        <taxon>Campylobacterota</taxon>
        <taxon>Epsilonproteobacteria</taxon>
        <taxon>Campylobacterales</taxon>
        <taxon>Campylobacteraceae</taxon>
        <taxon>Campylobacter</taxon>
    </lineage>
</organism>
<evidence type="ECO:0000313" key="6">
    <source>
        <dbReference type="Proteomes" id="UP000241854"/>
    </source>
</evidence>
<accession>A0A2R4P0N3</accession>
<evidence type="ECO:0000256" key="2">
    <source>
        <dbReference type="ARBA" id="ARBA00023235"/>
    </source>
</evidence>
<sequence length="337" mass="37293">MNLKGKITMNLNGKKIVVTGGAGFIGSALAHYFDENYKDAHVLVVDKFRNDETFSNGNLKSFGHFKNLLGFKGEIYAGDINDPSTLEKIKSFRPDVIYHEAAISDTTVKEQDELIKTNVNAFVNLLDICESLGAKMIYASSGATYGNAKSPQTVGECEAPNNVYGFSKLSMDNINKIYAKRGVSVVGLRYFNVFGKGEFFKNKTASMVLQFGLQILAGKTPRLFEGSDQIKRDFVYIKDIIDANIKALDAPSGVYNAATGKARSFQDIADILQREIGVNLGNEYIKNPFIGSYQFHTEADVAPAREAFGFSATWSLEEAIKDYLPEIKRIYKEEING</sequence>
<dbReference type="AlphaFoldDB" id="A0A2R4P0N3"/>
<dbReference type="GO" id="GO:0008712">
    <property type="term" value="F:ADP-glyceromanno-heptose 6-epimerase activity"/>
    <property type="evidence" value="ECO:0007669"/>
    <property type="project" value="UniProtKB-EC"/>
</dbReference>
<dbReference type="InterPro" id="IPR011912">
    <property type="entry name" value="Heptose_epim"/>
</dbReference>
<evidence type="ECO:0000259" key="4">
    <source>
        <dbReference type="Pfam" id="PF01370"/>
    </source>
</evidence>
<evidence type="ECO:0000313" key="5">
    <source>
        <dbReference type="EMBL" id="AVX44247.1"/>
    </source>
</evidence>
<evidence type="ECO:0000256" key="1">
    <source>
        <dbReference type="ARBA" id="ARBA00022857"/>
    </source>
</evidence>
<feature type="domain" description="NAD-dependent epimerase/dehydratase" evidence="4">
    <location>
        <begin position="16"/>
        <end position="256"/>
    </location>
</feature>
<dbReference type="Pfam" id="PF01370">
    <property type="entry name" value="Epimerase"/>
    <property type="match status" value="1"/>
</dbReference>
<dbReference type="EC" id="5.1.3.20" evidence="5"/>
<evidence type="ECO:0000256" key="3">
    <source>
        <dbReference type="ARBA" id="ARBA00023277"/>
    </source>
</evidence>
<dbReference type="Proteomes" id="UP000241854">
    <property type="component" value="Chromosome"/>
</dbReference>
<protein>
    <submittedName>
        <fullName evidence="5">ADP-L-glycero-D-manno-heptose-6-epimerase</fullName>
        <ecNumber evidence="5">5.1.3.20</ecNumber>
    </submittedName>
</protein>